<keyword evidence="3" id="KW-0560">Oxidoreductase</keyword>
<keyword evidence="5" id="KW-0812">Transmembrane</keyword>
<dbReference type="InterPro" id="IPR002401">
    <property type="entry name" value="Cyt_P450_E_grp-I"/>
</dbReference>
<dbReference type="Pfam" id="PF00067">
    <property type="entry name" value="p450"/>
    <property type="match status" value="1"/>
</dbReference>
<dbReference type="GO" id="GO:0044550">
    <property type="term" value="P:secondary metabolite biosynthetic process"/>
    <property type="evidence" value="ECO:0007669"/>
    <property type="project" value="UniProtKB-ARBA"/>
</dbReference>
<evidence type="ECO:0000256" key="3">
    <source>
        <dbReference type="ARBA" id="ARBA00023002"/>
    </source>
</evidence>
<accession>A0A835H1Q6</accession>
<dbReference type="SUPFAM" id="SSF48264">
    <property type="entry name" value="Cytochrome P450"/>
    <property type="match status" value="1"/>
</dbReference>
<dbReference type="Gene3D" id="1.10.630.10">
    <property type="entry name" value="Cytochrome P450"/>
    <property type="match status" value="1"/>
</dbReference>
<organism evidence="6 7">
    <name type="scientific">Coptis chinensis</name>
    <dbReference type="NCBI Taxonomy" id="261450"/>
    <lineage>
        <taxon>Eukaryota</taxon>
        <taxon>Viridiplantae</taxon>
        <taxon>Streptophyta</taxon>
        <taxon>Embryophyta</taxon>
        <taxon>Tracheophyta</taxon>
        <taxon>Spermatophyta</taxon>
        <taxon>Magnoliopsida</taxon>
        <taxon>Ranunculales</taxon>
        <taxon>Ranunculaceae</taxon>
        <taxon>Coptidoideae</taxon>
        <taxon>Coptis</taxon>
    </lineage>
</organism>
<dbReference type="GO" id="GO:0004497">
    <property type="term" value="F:monooxygenase activity"/>
    <property type="evidence" value="ECO:0007669"/>
    <property type="project" value="InterPro"/>
</dbReference>
<protein>
    <recommendedName>
        <fullName evidence="8">Cytochrome P450</fullName>
    </recommendedName>
</protein>
<evidence type="ECO:0000313" key="7">
    <source>
        <dbReference type="Proteomes" id="UP000631114"/>
    </source>
</evidence>
<name>A0A835H1Q6_9MAGN</name>
<keyword evidence="7" id="KW-1185">Reference proteome</keyword>
<dbReference type="GO" id="GO:0020037">
    <property type="term" value="F:heme binding"/>
    <property type="evidence" value="ECO:0007669"/>
    <property type="project" value="InterPro"/>
</dbReference>
<evidence type="ECO:0000256" key="2">
    <source>
        <dbReference type="ARBA" id="ARBA00022723"/>
    </source>
</evidence>
<keyword evidence="5" id="KW-0472">Membrane</keyword>
<sequence>MKSKQSHTNRGAMESQLFVPLILAVLYIIYKLLHSKYHQIKNLPPSPPSLPIIGHFHLVLKNPFHISINNLLEKYGPILFLQFGIRPIVVLSSPTAIRECFTKNDTAFANRPHLVMGKHLNYNYTTITFVPYGDLWRNLRRLATLEILSSTPLQVSSNIRKEEVSVVVRGMLIGYNGNFTKVELRSIFCNLIFNMIMRIIGMQPFLREDEMVGQEKAKEKLMDLKSTFCTTGIFGLGDFFPFLKWLDSWRVEKTMIKLFKKRDKFLHAVIDDCRTRRSNSSLDASTATREYRKEEKDNKSIIDVLLSLQETQPEYYTDDIIKGVIQVMLIAGTEASFTTAEWAMSLLLNHPEVLNKARTEIECNVAYD</sequence>
<evidence type="ECO:0008006" key="8">
    <source>
        <dbReference type="Google" id="ProtNLM"/>
    </source>
</evidence>
<dbReference type="InterPro" id="IPR001128">
    <property type="entry name" value="Cyt_P450"/>
</dbReference>
<dbReference type="InterPro" id="IPR036396">
    <property type="entry name" value="Cyt_P450_sf"/>
</dbReference>
<dbReference type="AlphaFoldDB" id="A0A835H1Q6"/>
<evidence type="ECO:0000313" key="6">
    <source>
        <dbReference type="EMBL" id="KAF9589992.1"/>
    </source>
</evidence>
<dbReference type="EMBL" id="JADFTS010000009">
    <property type="protein sequence ID" value="KAF9589992.1"/>
    <property type="molecule type" value="Genomic_DNA"/>
</dbReference>
<dbReference type="PANTHER" id="PTHR47947:SF13">
    <property type="entry name" value="CYTOCHROME P450, FAMILY 81, SUBFAMILY K, POLYPEPTIDE 1-RELATED"/>
    <property type="match status" value="1"/>
</dbReference>
<keyword evidence="4" id="KW-0408">Iron</keyword>
<evidence type="ECO:0000256" key="1">
    <source>
        <dbReference type="ARBA" id="ARBA00022617"/>
    </source>
</evidence>
<evidence type="ECO:0000256" key="5">
    <source>
        <dbReference type="SAM" id="Phobius"/>
    </source>
</evidence>
<dbReference type="PANTHER" id="PTHR47947">
    <property type="entry name" value="CYTOCHROME P450 82C3-RELATED"/>
    <property type="match status" value="1"/>
</dbReference>
<evidence type="ECO:0000256" key="4">
    <source>
        <dbReference type="ARBA" id="ARBA00023004"/>
    </source>
</evidence>
<dbReference type="Proteomes" id="UP000631114">
    <property type="component" value="Unassembled WGS sequence"/>
</dbReference>
<gene>
    <name evidence="6" type="ORF">IFM89_030142</name>
</gene>
<dbReference type="GO" id="GO:0016705">
    <property type="term" value="F:oxidoreductase activity, acting on paired donors, with incorporation or reduction of molecular oxygen"/>
    <property type="evidence" value="ECO:0007669"/>
    <property type="project" value="InterPro"/>
</dbReference>
<dbReference type="OrthoDB" id="2789670at2759"/>
<dbReference type="PRINTS" id="PR00463">
    <property type="entry name" value="EP450I"/>
</dbReference>
<dbReference type="GO" id="GO:0005506">
    <property type="term" value="F:iron ion binding"/>
    <property type="evidence" value="ECO:0007669"/>
    <property type="project" value="InterPro"/>
</dbReference>
<comment type="caution">
    <text evidence="6">The sequence shown here is derived from an EMBL/GenBank/DDBJ whole genome shotgun (WGS) entry which is preliminary data.</text>
</comment>
<feature type="transmembrane region" description="Helical" evidence="5">
    <location>
        <begin position="12"/>
        <end position="30"/>
    </location>
</feature>
<dbReference type="InterPro" id="IPR050651">
    <property type="entry name" value="Plant_Cytochrome_P450_Monoox"/>
</dbReference>
<keyword evidence="5" id="KW-1133">Transmembrane helix</keyword>
<proteinExistence type="predicted"/>
<reference evidence="6 7" key="1">
    <citation type="submission" date="2020-10" db="EMBL/GenBank/DDBJ databases">
        <title>The Coptis chinensis genome and diversification of protoberbering-type alkaloids.</title>
        <authorList>
            <person name="Wang B."/>
            <person name="Shu S."/>
            <person name="Song C."/>
            <person name="Liu Y."/>
        </authorList>
    </citation>
    <scope>NUCLEOTIDE SEQUENCE [LARGE SCALE GENOMIC DNA]</scope>
    <source>
        <strain evidence="6">HL-2020</strain>
        <tissue evidence="6">Leaf</tissue>
    </source>
</reference>
<keyword evidence="2" id="KW-0479">Metal-binding</keyword>
<keyword evidence="1" id="KW-0349">Heme</keyword>